<keyword evidence="2" id="KW-0808">Transferase</keyword>
<feature type="transmembrane region" description="Helical" evidence="5">
    <location>
        <begin position="26"/>
        <end position="48"/>
    </location>
</feature>
<comment type="caution">
    <text evidence="7">The sequence shown here is derived from an EMBL/GenBank/DDBJ whole genome shotgun (WGS) entry which is preliminary data.</text>
</comment>
<accession>A0AA39L8S8</accession>
<keyword evidence="4" id="KW-1015">Disulfide bond</keyword>
<dbReference type="EMBL" id="JAPDFR010000003">
    <property type="protein sequence ID" value="KAK0388160.1"/>
    <property type="molecule type" value="Genomic_DNA"/>
</dbReference>
<organism evidence="7 8">
    <name type="scientific">Sarocladium strictum</name>
    <name type="common">Black bundle disease fungus</name>
    <name type="synonym">Acremonium strictum</name>
    <dbReference type="NCBI Taxonomy" id="5046"/>
    <lineage>
        <taxon>Eukaryota</taxon>
        <taxon>Fungi</taxon>
        <taxon>Dikarya</taxon>
        <taxon>Ascomycota</taxon>
        <taxon>Pezizomycotina</taxon>
        <taxon>Sordariomycetes</taxon>
        <taxon>Hypocreomycetidae</taxon>
        <taxon>Hypocreales</taxon>
        <taxon>Sarocladiaceae</taxon>
        <taxon>Sarocladium</taxon>
    </lineage>
</organism>
<evidence type="ECO:0000313" key="8">
    <source>
        <dbReference type="Proteomes" id="UP001175261"/>
    </source>
</evidence>
<dbReference type="GO" id="GO:0016020">
    <property type="term" value="C:membrane"/>
    <property type="evidence" value="ECO:0007669"/>
    <property type="project" value="UniProtKB-SubCell"/>
</dbReference>
<dbReference type="InterPro" id="IPR004263">
    <property type="entry name" value="Exostosin"/>
</dbReference>
<gene>
    <name evidence="7" type="ORF">NLU13_4405</name>
</gene>
<evidence type="ECO:0000256" key="1">
    <source>
        <dbReference type="ARBA" id="ARBA00004370"/>
    </source>
</evidence>
<evidence type="ECO:0000313" key="7">
    <source>
        <dbReference type="EMBL" id="KAK0388160.1"/>
    </source>
</evidence>
<keyword evidence="8" id="KW-1185">Reference proteome</keyword>
<dbReference type="PANTHER" id="PTHR48261">
    <property type="entry name" value="ACETYLGLUCOSAMINYLTRANSFERASE"/>
    <property type="match status" value="1"/>
</dbReference>
<keyword evidence="5" id="KW-1133">Transmembrane helix</keyword>
<dbReference type="Proteomes" id="UP001175261">
    <property type="component" value="Unassembled WGS sequence"/>
</dbReference>
<dbReference type="PANTHER" id="PTHR48261:SF2">
    <property type="entry name" value="ACETYLGLUCOSAMINYLTRANSFERASE"/>
    <property type="match status" value="1"/>
</dbReference>
<comment type="subcellular location">
    <subcellularLocation>
        <location evidence="1">Membrane</location>
    </subcellularLocation>
</comment>
<dbReference type="InterPro" id="IPR029044">
    <property type="entry name" value="Nucleotide-diphossugar_trans"/>
</dbReference>
<evidence type="ECO:0000259" key="6">
    <source>
        <dbReference type="Pfam" id="PF09258"/>
    </source>
</evidence>
<evidence type="ECO:0000256" key="3">
    <source>
        <dbReference type="ARBA" id="ARBA00023136"/>
    </source>
</evidence>
<evidence type="ECO:0000256" key="2">
    <source>
        <dbReference type="ARBA" id="ARBA00022679"/>
    </source>
</evidence>
<keyword evidence="3 5" id="KW-0472">Membrane</keyword>
<dbReference type="InterPro" id="IPR015338">
    <property type="entry name" value="GT64_dom"/>
</dbReference>
<dbReference type="Pfam" id="PF09258">
    <property type="entry name" value="Glyco_transf_64"/>
    <property type="match status" value="1"/>
</dbReference>
<dbReference type="SUPFAM" id="SSF53448">
    <property type="entry name" value="Nucleotide-diphospho-sugar transferases"/>
    <property type="match status" value="1"/>
</dbReference>
<keyword evidence="5" id="KW-0812">Transmembrane</keyword>
<dbReference type="Gene3D" id="3.90.550.10">
    <property type="entry name" value="Spore Coat Polysaccharide Biosynthesis Protein SpsA, Chain A"/>
    <property type="match status" value="1"/>
</dbReference>
<dbReference type="AlphaFoldDB" id="A0AA39L8S8"/>
<dbReference type="GO" id="GO:0016757">
    <property type="term" value="F:glycosyltransferase activity"/>
    <property type="evidence" value="ECO:0007669"/>
    <property type="project" value="InterPro"/>
</dbReference>
<proteinExistence type="predicted"/>
<sequence length="355" mass="40036">MRDATSQGYRLLDAVKGVQLSQRRNIIQFATAGTVLLCILILSFFFLYDDSSSPTAWSLPASLNAADVGPRTKISLCDGFDQKAVPSLLQAEAKYEQLLDNKFTIVIQTYKRPAVLNETLHRIIEGESKMLDQIIIAWNDLETPVPKDWNSPGGIPIHYQQSDKNSLNQKLKPNPRIKTKGVLLGDDDTFYTTPDMEFAFKTWRETGQSRLVGAWPRLGKPNKEGQWHYIIPGKESEYNMILTGLTFVHIAFLDYYSSSDVLMTQIRDYVDEHFNCEDIAMNYMTQYITGCPTIYAKGKGGARLTPKPKGMPRIGNNKGHLARRTACLNDFNKMFGRNPLKNQAGFLISAELHVS</sequence>
<feature type="domain" description="Glycosyl transferase 64" evidence="6">
    <location>
        <begin position="103"/>
        <end position="343"/>
    </location>
</feature>
<name>A0AA39L8S8_SARSR</name>
<reference evidence="7" key="1">
    <citation type="submission" date="2022-10" db="EMBL/GenBank/DDBJ databases">
        <title>Determination and structural analysis of whole genome sequence of Sarocladium strictum F4-1.</title>
        <authorList>
            <person name="Hu L."/>
            <person name="Jiang Y."/>
        </authorList>
    </citation>
    <scope>NUCLEOTIDE SEQUENCE</scope>
    <source>
        <strain evidence="7">F4-1</strain>
    </source>
</reference>
<evidence type="ECO:0000256" key="4">
    <source>
        <dbReference type="ARBA" id="ARBA00023157"/>
    </source>
</evidence>
<evidence type="ECO:0000256" key="5">
    <source>
        <dbReference type="SAM" id="Phobius"/>
    </source>
</evidence>
<protein>
    <recommendedName>
        <fullName evidence="6">Glycosyl transferase 64 domain-containing protein</fullName>
    </recommendedName>
</protein>